<dbReference type="AlphaFoldDB" id="A0A2H5XEJ4"/>
<evidence type="ECO:0000256" key="2">
    <source>
        <dbReference type="ARBA" id="ARBA00022679"/>
    </source>
</evidence>
<evidence type="ECO:0000256" key="11">
    <source>
        <dbReference type="RuleBase" id="RU004253"/>
    </source>
</evidence>
<keyword evidence="5 9" id="KW-0784">Thiamine biosynthesis</keyword>
<evidence type="ECO:0000256" key="6">
    <source>
        <dbReference type="ARBA" id="ARBA00047334"/>
    </source>
</evidence>
<comment type="cofactor">
    <cofactor evidence="9">
        <name>Mg(2+)</name>
        <dbReference type="ChEBI" id="CHEBI:18420"/>
    </cofactor>
    <text evidence="9">Binds 1 Mg(2+) ion per subunit.</text>
</comment>
<feature type="binding site" evidence="9">
    <location>
        <begin position="187"/>
        <end position="188"/>
    </location>
    <ligand>
        <name>2-[(2R,5Z)-2-carboxy-4-methylthiazol-5(2H)-ylidene]ethyl phosphate</name>
        <dbReference type="ChEBI" id="CHEBI:62899"/>
    </ligand>
</feature>
<evidence type="ECO:0000256" key="7">
    <source>
        <dbReference type="ARBA" id="ARBA00047851"/>
    </source>
</evidence>
<dbReference type="PANTHER" id="PTHR20857:SF15">
    <property type="entry name" value="THIAMINE-PHOSPHATE SYNTHASE"/>
    <property type="match status" value="1"/>
</dbReference>
<feature type="binding site" evidence="9">
    <location>
        <position position="137"/>
    </location>
    <ligand>
        <name>4-amino-2-methyl-5-(diphosphooxymethyl)pyrimidine</name>
        <dbReference type="ChEBI" id="CHEBI:57841"/>
    </ligand>
</feature>
<dbReference type="GO" id="GO:0005737">
    <property type="term" value="C:cytoplasm"/>
    <property type="evidence" value="ECO:0007669"/>
    <property type="project" value="TreeGrafter"/>
</dbReference>
<feature type="binding site" evidence="9">
    <location>
        <position position="70"/>
    </location>
    <ligand>
        <name>Mg(2+)</name>
        <dbReference type="ChEBI" id="CHEBI:18420"/>
    </ligand>
</feature>
<dbReference type="HAMAP" id="MF_00097">
    <property type="entry name" value="TMP_synthase"/>
    <property type="match status" value="1"/>
</dbReference>
<sequence>MGRIWGVYVVTDRFVNPRWSHIDLARAAVKGGAAVVQLRDKTATTRQLLEWAQTIRELTWRTDTLFIVNDRVDIALAVDADGVHVGDDDLPVPLARRLLGAGKIIGRSVANPQEAKQAVAEGADYVSVGAVFRTSTKPDAGAPIGVEMVKQVRQALPPEYPLVAIGGITLQTAPAVWEAGADAVAVVSAVANAEDPADIVRQFVALWRRVRGGATE</sequence>
<evidence type="ECO:0000256" key="5">
    <source>
        <dbReference type="ARBA" id="ARBA00022977"/>
    </source>
</evidence>
<gene>
    <name evidence="9 13" type="primary">thiE</name>
    <name evidence="13" type="ORF">HRbin17_02129</name>
</gene>
<feature type="binding site" evidence="9">
    <location>
        <position position="108"/>
    </location>
    <ligand>
        <name>4-amino-2-methyl-5-(diphosphooxymethyl)pyrimidine</name>
        <dbReference type="ChEBI" id="CHEBI:57841"/>
    </ligand>
</feature>
<dbReference type="InterPro" id="IPR034291">
    <property type="entry name" value="TMP_synthase"/>
</dbReference>
<dbReference type="InterPro" id="IPR022998">
    <property type="entry name" value="ThiamineP_synth_TenI"/>
</dbReference>
<comment type="pathway">
    <text evidence="1 9 11">Cofactor biosynthesis; thiamine diphosphate biosynthesis; thiamine phosphate from 4-amino-2-methyl-5-diphosphomethylpyrimidine and 4-methyl-5-(2-phosphoethyl)-thiazole: step 1/1.</text>
</comment>
<dbReference type="InterPro" id="IPR013785">
    <property type="entry name" value="Aldolase_TIM"/>
</dbReference>
<name>A0A2H5XEJ4_9BACT</name>
<feature type="domain" description="Thiamine phosphate synthase/TenI" evidence="12">
    <location>
        <begin position="7"/>
        <end position="190"/>
    </location>
</feature>
<feature type="binding site" evidence="9">
    <location>
        <begin position="37"/>
        <end position="41"/>
    </location>
    <ligand>
        <name>4-amino-2-methyl-5-(diphosphooxymethyl)pyrimidine</name>
        <dbReference type="ChEBI" id="CHEBI:57841"/>
    </ligand>
</feature>
<feature type="binding site" evidence="9">
    <location>
        <position position="69"/>
    </location>
    <ligand>
        <name>4-amino-2-methyl-5-(diphosphooxymethyl)pyrimidine</name>
        <dbReference type="ChEBI" id="CHEBI:57841"/>
    </ligand>
</feature>
<dbReference type="CDD" id="cd00564">
    <property type="entry name" value="TMP_TenI"/>
    <property type="match status" value="1"/>
</dbReference>
<evidence type="ECO:0000313" key="14">
    <source>
        <dbReference type="Proteomes" id="UP000236173"/>
    </source>
</evidence>
<dbReference type="GO" id="GO:0009228">
    <property type="term" value="P:thiamine biosynthetic process"/>
    <property type="evidence" value="ECO:0007669"/>
    <property type="project" value="UniProtKB-KW"/>
</dbReference>
<dbReference type="Pfam" id="PF02581">
    <property type="entry name" value="TMP-TENI"/>
    <property type="match status" value="1"/>
</dbReference>
<accession>A0A2H5XEJ4</accession>
<dbReference type="EC" id="2.5.1.3" evidence="9"/>
<feature type="binding site" evidence="9">
    <location>
        <position position="167"/>
    </location>
    <ligand>
        <name>2-[(2R,5Z)-2-carboxy-4-methylthiazol-5(2H)-ylidene]ethyl phosphate</name>
        <dbReference type="ChEBI" id="CHEBI:62899"/>
    </ligand>
</feature>
<comment type="function">
    <text evidence="9">Condenses 4-methyl-5-(beta-hydroxyethyl)thiazole monophosphate (THZ-P) and 2-methyl-4-amino-5-hydroxymethyl pyrimidine pyrophosphate (HMP-PP) to form thiamine monophosphate (TMP).</text>
</comment>
<organism evidence="13 14">
    <name type="scientific">Candidatus Fervidibacter japonicus</name>
    <dbReference type="NCBI Taxonomy" id="2035412"/>
    <lineage>
        <taxon>Bacteria</taxon>
        <taxon>Candidatus Fervidibacterota</taxon>
        <taxon>Candidatus Fervidibacter</taxon>
    </lineage>
</organism>
<dbReference type="Proteomes" id="UP000236173">
    <property type="component" value="Unassembled WGS sequence"/>
</dbReference>
<keyword evidence="4 9" id="KW-0460">Magnesium</keyword>
<dbReference type="NCBIfam" id="TIGR00693">
    <property type="entry name" value="thiE"/>
    <property type="match status" value="1"/>
</dbReference>
<dbReference type="EMBL" id="BEHT01000032">
    <property type="protein sequence ID" value="GBC99600.1"/>
    <property type="molecule type" value="Genomic_DNA"/>
</dbReference>
<comment type="catalytic activity">
    <reaction evidence="6 9 10">
        <text>4-methyl-5-(2-phosphooxyethyl)-thiazole + 4-amino-2-methyl-5-(diphosphooxymethyl)pyrimidine + H(+) = thiamine phosphate + diphosphate</text>
        <dbReference type="Rhea" id="RHEA:22328"/>
        <dbReference type="ChEBI" id="CHEBI:15378"/>
        <dbReference type="ChEBI" id="CHEBI:33019"/>
        <dbReference type="ChEBI" id="CHEBI:37575"/>
        <dbReference type="ChEBI" id="CHEBI:57841"/>
        <dbReference type="ChEBI" id="CHEBI:58296"/>
        <dbReference type="EC" id="2.5.1.3"/>
    </reaction>
</comment>
<evidence type="ECO:0000256" key="9">
    <source>
        <dbReference type="HAMAP-Rule" id="MF_00097"/>
    </source>
</evidence>
<comment type="similarity">
    <text evidence="9 10">Belongs to the thiamine-phosphate synthase family.</text>
</comment>
<evidence type="ECO:0000256" key="8">
    <source>
        <dbReference type="ARBA" id="ARBA00047883"/>
    </source>
</evidence>
<feature type="binding site" evidence="9">
    <location>
        <begin position="134"/>
        <end position="136"/>
    </location>
    <ligand>
        <name>2-[(2R,5Z)-2-carboxy-4-methylthiazol-5(2H)-ylidene]ethyl phosphate</name>
        <dbReference type="ChEBI" id="CHEBI:62899"/>
    </ligand>
</feature>
<proteinExistence type="inferred from homology"/>
<dbReference type="UniPathway" id="UPA00060">
    <property type="reaction ID" value="UER00141"/>
</dbReference>
<dbReference type="SUPFAM" id="SSF51391">
    <property type="entry name" value="Thiamin phosphate synthase"/>
    <property type="match status" value="1"/>
</dbReference>
<evidence type="ECO:0000313" key="13">
    <source>
        <dbReference type="EMBL" id="GBC99600.1"/>
    </source>
</evidence>
<dbReference type="FunFam" id="3.20.20.70:FF:000096">
    <property type="entry name" value="Thiamine-phosphate synthase"/>
    <property type="match status" value="1"/>
</dbReference>
<dbReference type="InterPro" id="IPR036206">
    <property type="entry name" value="ThiamineP_synth_sf"/>
</dbReference>
<dbReference type="GO" id="GO:0000287">
    <property type="term" value="F:magnesium ion binding"/>
    <property type="evidence" value="ECO:0007669"/>
    <property type="project" value="UniProtKB-UniRule"/>
</dbReference>
<evidence type="ECO:0000256" key="1">
    <source>
        <dbReference type="ARBA" id="ARBA00005165"/>
    </source>
</evidence>
<feature type="binding site" evidence="9">
    <location>
        <position position="89"/>
    </location>
    <ligand>
        <name>Mg(2+)</name>
        <dbReference type="ChEBI" id="CHEBI:18420"/>
    </ligand>
</feature>
<dbReference type="GO" id="GO:0004789">
    <property type="term" value="F:thiamine-phosphate diphosphorylase activity"/>
    <property type="evidence" value="ECO:0007669"/>
    <property type="project" value="UniProtKB-UniRule"/>
</dbReference>
<dbReference type="PANTHER" id="PTHR20857">
    <property type="entry name" value="THIAMINE-PHOSPHATE PYROPHOSPHORYLASE"/>
    <property type="match status" value="1"/>
</dbReference>
<keyword evidence="2 9" id="KW-0808">Transferase</keyword>
<evidence type="ECO:0000256" key="10">
    <source>
        <dbReference type="RuleBase" id="RU003826"/>
    </source>
</evidence>
<evidence type="ECO:0000256" key="3">
    <source>
        <dbReference type="ARBA" id="ARBA00022723"/>
    </source>
</evidence>
<comment type="catalytic activity">
    <reaction evidence="8 9 10">
        <text>2-[(2R,5Z)-2-carboxy-4-methylthiazol-5(2H)-ylidene]ethyl phosphate + 4-amino-2-methyl-5-(diphosphooxymethyl)pyrimidine + 2 H(+) = thiamine phosphate + CO2 + diphosphate</text>
        <dbReference type="Rhea" id="RHEA:47844"/>
        <dbReference type="ChEBI" id="CHEBI:15378"/>
        <dbReference type="ChEBI" id="CHEBI:16526"/>
        <dbReference type="ChEBI" id="CHEBI:33019"/>
        <dbReference type="ChEBI" id="CHEBI:37575"/>
        <dbReference type="ChEBI" id="CHEBI:57841"/>
        <dbReference type="ChEBI" id="CHEBI:62899"/>
        <dbReference type="EC" id="2.5.1.3"/>
    </reaction>
</comment>
<evidence type="ECO:0000259" key="12">
    <source>
        <dbReference type="Pfam" id="PF02581"/>
    </source>
</evidence>
<comment type="caution">
    <text evidence="13">The sequence shown here is derived from an EMBL/GenBank/DDBJ whole genome shotgun (WGS) entry which is preliminary data.</text>
</comment>
<keyword evidence="3 9" id="KW-0479">Metal-binding</keyword>
<dbReference type="Gene3D" id="3.20.20.70">
    <property type="entry name" value="Aldolase class I"/>
    <property type="match status" value="1"/>
</dbReference>
<reference evidence="14" key="1">
    <citation type="submission" date="2017-09" db="EMBL/GenBank/DDBJ databases">
        <title>Metaegenomics of thermophilic ammonia-oxidizing enrichment culture.</title>
        <authorList>
            <person name="Kato S."/>
            <person name="Suzuki K."/>
        </authorList>
    </citation>
    <scope>NUCLEOTIDE SEQUENCE [LARGE SCALE GENOMIC DNA]</scope>
</reference>
<protein>
    <recommendedName>
        <fullName evidence="9">Thiamine-phosphate synthase</fullName>
        <shortName evidence="9">TP synthase</shortName>
        <shortName evidence="9">TPS</shortName>
        <ecNumber evidence="9">2.5.1.3</ecNumber>
    </recommendedName>
    <alternativeName>
        <fullName evidence="9">Thiamine-phosphate pyrophosphorylase</fullName>
        <shortName evidence="9">TMP pyrophosphorylase</shortName>
        <shortName evidence="9">TMP-PPase</shortName>
    </alternativeName>
</protein>
<dbReference type="GO" id="GO:0009229">
    <property type="term" value="P:thiamine diphosphate biosynthetic process"/>
    <property type="evidence" value="ECO:0007669"/>
    <property type="project" value="UniProtKB-UniRule"/>
</dbReference>
<comment type="catalytic activity">
    <reaction evidence="7 9 10">
        <text>2-(2-carboxy-4-methylthiazol-5-yl)ethyl phosphate + 4-amino-2-methyl-5-(diphosphooxymethyl)pyrimidine + 2 H(+) = thiamine phosphate + CO2 + diphosphate</text>
        <dbReference type="Rhea" id="RHEA:47848"/>
        <dbReference type="ChEBI" id="CHEBI:15378"/>
        <dbReference type="ChEBI" id="CHEBI:16526"/>
        <dbReference type="ChEBI" id="CHEBI:33019"/>
        <dbReference type="ChEBI" id="CHEBI:37575"/>
        <dbReference type="ChEBI" id="CHEBI:57841"/>
        <dbReference type="ChEBI" id="CHEBI:62890"/>
        <dbReference type="EC" id="2.5.1.3"/>
    </reaction>
</comment>
<evidence type="ECO:0000256" key="4">
    <source>
        <dbReference type="ARBA" id="ARBA00022842"/>
    </source>
</evidence>